<evidence type="ECO:0000259" key="1">
    <source>
        <dbReference type="Pfam" id="PF01370"/>
    </source>
</evidence>
<dbReference type="AlphaFoldDB" id="A0A3B0SA99"/>
<evidence type="ECO:0000313" key="2">
    <source>
        <dbReference type="EMBL" id="VAV93243.1"/>
    </source>
</evidence>
<dbReference type="Pfam" id="PF01370">
    <property type="entry name" value="Epimerase"/>
    <property type="match status" value="1"/>
</dbReference>
<dbReference type="GO" id="GO:0005737">
    <property type="term" value="C:cytoplasm"/>
    <property type="evidence" value="ECO:0007669"/>
    <property type="project" value="TreeGrafter"/>
</dbReference>
<proteinExistence type="predicted"/>
<feature type="domain" description="NAD-dependent epimerase/dehydratase" evidence="1">
    <location>
        <begin position="6"/>
        <end position="80"/>
    </location>
</feature>
<protein>
    <recommendedName>
        <fullName evidence="1">NAD-dependent epimerase/dehydratase domain-containing protein</fullName>
    </recommendedName>
</protein>
<accession>A0A3B0SA99</accession>
<sequence length="86" mass="9005">MAGKIVAITGATGFLGRHVLNAVQTAGHRPVAVVRDIAAAHCQLPDNIEIRQADITDAAALTEAFQGVHAAIHLAGMVSVNKRDDR</sequence>
<dbReference type="Gene3D" id="3.40.50.720">
    <property type="entry name" value="NAD(P)-binding Rossmann-like Domain"/>
    <property type="match status" value="1"/>
</dbReference>
<dbReference type="EMBL" id="UOED01000080">
    <property type="protein sequence ID" value="VAV93243.1"/>
    <property type="molecule type" value="Genomic_DNA"/>
</dbReference>
<gene>
    <name evidence="2" type="ORF">MNBD_ALPHA02-1268</name>
</gene>
<name>A0A3B0SA99_9ZZZZ</name>
<dbReference type="InterPro" id="IPR001509">
    <property type="entry name" value="Epimerase_deHydtase"/>
</dbReference>
<feature type="non-terminal residue" evidence="2">
    <location>
        <position position="86"/>
    </location>
</feature>
<organism evidence="2">
    <name type="scientific">hydrothermal vent metagenome</name>
    <dbReference type="NCBI Taxonomy" id="652676"/>
    <lineage>
        <taxon>unclassified sequences</taxon>
        <taxon>metagenomes</taxon>
        <taxon>ecological metagenomes</taxon>
    </lineage>
</organism>
<dbReference type="SUPFAM" id="SSF51735">
    <property type="entry name" value="NAD(P)-binding Rossmann-fold domains"/>
    <property type="match status" value="1"/>
</dbReference>
<dbReference type="GO" id="GO:0004029">
    <property type="term" value="F:aldehyde dehydrogenase (NAD+) activity"/>
    <property type="evidence" value="ECO:0007669"/>
    <property type="project" value="TreeGrafter"/>
</dbReference>
<dbReference type="PANTHER" id="PTHR48079">
    <property type="entry name" value="PROTEIN YEEZ"/>
    <property type="match status" value="1"/>
</dbReference>
<dbReference type="PANTHER" id="PTHR48079:SF6">
    <property type="entry name" value="NAD(P)-BINDING DOMAIN-CONTAINING PROTEIN-RELATED"/>
    <property type="match status" value="1"/>
</dbReference>
<reference evidence="2" key="1">
    <citation type="submission" date="2018-06" db="EMBL/GenBank/DDBJ databases">
        <authorList>
            <person name="Zhirakovskaya E."/>
        </authorList>
    </citation>
    <scope>NUCLEOTIDE SEQUENCE</scope>
</reference>
<dbReference type="InterPro" id="IPR036291">
    <property type="entry name" value="NAD(P)-bd_dom_sf"/>
</dbReference>
<dbReference type="InterPro" id="IPR051783">
    <property type="entry name" value="NAD(P)-dependent_oxidoreduct"/>
</dbReference>